<comment type="similarity">
    <text evidence="1 13">Belongs to the class-II aminoacyl-tRNA synthetase family.</text>
</comment>
<feature type="domain" description="Aminoacyl-transfer RNA synthetases class-II family profile" evidence="14">
    <location>
        <begin position="249"/>
        <end position="540"/>
    </location>
</feature>
<dbReference type="FunFam" id="3.30.54.20:FF:000002">
    <property type="entry name" value="Threonine--tRNA ligase"/>
    <property type="match status" value="1"/>
</dbReference>
<dbReference type="HAMAP" id="MF_00184">
    <property type="entry name" value="Thr_tRNA_synth"/>
    <property type="match status" value="1"/>
</dbReference>
<dbReference type="NCBIfam" id="TIGR00418">
    <property type="entry name" value="thrS"/>
    <property type="match status" value="1"/>
</dbReference>
<evidence type="ECO:0000256" key="12">
    <source>
        <dbReference type="ARBA" id="ARBA00049515"/>
    </source>
</evidence>
<dbReference type="InterPro" id="IPR012675">
    <property type="entry name" value="Beta-grasp_dom_sf"/>
</dbReference>
<comment type="subunit">
    <text evidence="13">Homodimer.</text>
</comment>
<protein>
    <recommendedName>
        <fullName evidence="13">Threonine--tRNA ligase</fullName>
        <ecNumber evidence="13">6.1.1.3</ecNumber>
    </recommendedName>
    <alternativeName>
        <fullName evidence="13">Threonyl-tRNA synthetase</fullName>
        <shortName evidence="13">ThrRS</shortName>
    </alternativeName>
</protein>
<dbReference type="CDD" id="cd00771">
    <property type="entry name" value="ThrRS_core"/>
    <property type="match status" value="1"/>
</dbReference>
<keyword evidence="2 13" id="KW-0963">Cytoplasm</keyword>
<dbReference type="OrthoDB" id="9802304at2"/>
<dbReference type="InterPro" id="IPR004154">
    <property type="entry name" value="Anticodon-bd"/>
</dbReference>
<dbReference type="InterPro" id="IPR047246">
    <property type="entry name" value="ThrRS_anticodon"/>
</dbReference>
<dbReference type="GO" id="GO:0004829">
    <property type="term" value="F:threonine-tRNA ligase activity"/>
    <property type="evidence" value="ECO:0007669"/>
    <property type="project" value="UniProtKB-UniRule"/>
</dbReference>
<dbReference type="InterPro" id="IPR033728">
    <property type="entry name" value="ThrRS_core"/>
</dbReference>
<dbReference type="SMART" id="SM00863">
    <property type="entry name" value="tRNA_SAD"/>
    <property type="match status" value="1"/>
</dbReference>
<evidence type="ECO:0000256" key="9">
    <source>
        <dbReference type="ARBA" id="ARBA00022884"/>
    </source>
</evidence>
<dbReference type="FunFam" id="3.30.930.10:FF:000002">
    <property type="entry name" value="Threonine--tRNA ligase"/>
    <property type="match status" value="1"/>
</dbReference>
<dbReference type="InterPro" id="IPR012676">
    <property type="entry name" value="TGS-like"/>
</dbReference>
<keyword evidence="6 13" id="KW-0547">Nucleotide-binding</keyword>
<keyword evidence="11 13" id="KW-0030">Aminoacyl-tRNA synthetase</keyword>
<name>A0A845MMY4_9PROT</name>
<feature type="binding site" evidence="13">
    <location>
        <position position="340"/>
    </location>
    <ligand>
        <name>Zn(2+)</name>
        <dbReference type="ChEBI" id="CHEBI:29105"/>
        <note>catalytic</note>
    </ligand>
</feature>
<dbReference type="InterPro" id="IPR002314">
    <property type="entry name" value="aa-tRNA-synt_IIb"/>
</dbReference>
<dbReference type="InterPro" id="IPR018163">
    <property type="entry name" value="Thr/Ala-tRNA-synth_IIc_edit"/>
</dbReference>
<dbReference type="Pfam" id="PF02824">
    <property type="entry name" value="TGS"/>
    <property type="match status" value="1"/>
</dbReference>
<dbReference type="CDD" id="cd01667">
    <property type="entry name" value="TGS_ThrRS"/>
    <property type="match status" value="1"/>
</dbReference>
<dbReference type="SUPFAM" id="SSF81271">
    <property type="entry name" value="TGS-like"/>
    <property type="match status" value="1"/>
</dbReference>
<keyword evidence="17" id="KW-1185">Reference proteome</keyword>
<dbReference type="FunFam" id="3.10.20.30:FF:000005">
    <property type="entry name" value="Threonine--tRNA ligase"/>
    <property type="match status" value="1"/>
</dbReference>
<evidence type="ECO:0000256" key="3">
    <source>
        <dbReference type="ARBA" id="ARBA00022555"/>
    </source>
</evidence>
<dbReference type="EC" id="6.1.1.3" evidence="13"/>
<evidence type="ECO:0000259" key="15">
    <source>
        <dbReference type="PROSITE" id="PS51880"/>
    </source>
</evidence>
<dbReference type="Pfam" id="PF03129">
    <property type="entry name" value="HGTP_anticodon"/>
    <property type="match status" value="1"/>
</dbReference>
<dbReference type="GO" id="GO:0006435">
    <property type="term" value="P:threonyl-tRNA aminoacylation"/>
    <property type="evidence" value="ECO:0007669"/>
    <property type="project" value="UniProtKB-UniRule"/>
</dbReference>
<evidence type="ECO:0000313" key="16">
    <source>
        <dbReference type="EMBL" id="MZR24320.1"/>
    </source>
</evidence>
<proteinExistence type="inferred from homology"/>
<dbReference type="PRINTS" id="PR01047">
    <property type="entry name" value="TRNASYNTHTHR"/>
</dbReference>
<dbReference type="GO" id="GO:0005524">
    <property type="term" value="F:ATP binding"/>
    <property type="evidence" value="ECO:0007669"/>
    <property type="project" value="UniProtKB-UniRule"/>
</dbReference>
<sequence>MANGQVEITLPDGSKRVFDNPVSGAELAQDIGPGLAKAALALRIDGEMKDLKTVLDQDTAIEIVTSRDEDEGVLELLRHDAAHVMAEAVKELYPETQVTIGPAIENGFYYDFARKEPFTPDDLEKIEKRMHEIVDRDEEITREEWSRNDAVEFFKNSGEHYKAEIIHAIPEDQPIGIYRQGDFQDLCRGPHLPSTKKLGHAFKLMKLAGAYWRGDSRNEMLQRIYGTAWRNEKELKAYLHRLEEAERRDHRKLGREMDLFHLQEEAVGMVFWHEKGWTLYRTLERYLRHKLEEANYKEVKTPQLVDRKLWEASGHWEKFGEHMYTTESEERTFALKPMNCPCHVQIFNQGITSYRDLPLRMAEFGSCHRYEPSGALHGIMRVRGFTQDDAHIFCTEDQIMSETEIFCELLLDVYKDFGFTEVKVKFSDRPAVRAGEDAIWDKAEGALRDAIEATNIAYTMNPGEGAFYGPKLEFVLTDAIGRDWQCGTLQVDFVLPERLNANYIGEDGAKHRPVMLHRAIFGSMERFIGILIEEYAGRFPLWLAPEQVVVATITDEADDYAREVLAALKANGIRASLDLRNEKINYKVREHSLAKVPALLVAGKRESEEKTISIRRLGEKHQKVLPLDEAIAALVAEAKVPGQ</sequence>
<comment type="catalytic activity">
    <reaction evidence="12 13">
        <text>tRNA(Thr) + L-threonine + ATP = L-threonyl-tRNA(Thr) + AMP + diphosphate + H(+)</text>
        <dbReference type="Rhea" id="RHEA:24624"/>
        <dbReference type="Rhea" id="RHEA-COMP:9670"/>
        <dbReference type="Rhea" id="RHEA-COMP:9704"/>
        <dbReference type="ChEBI" id="CHEBI:15378"/>
        <dbReference type="ChEBI" id="CHEBI:30616"/>
        <dbReference type="ChEBI" id="CHEBI:33019"/>
        <dbReference type="ChEBI" id="CHEBI:57926"/>
        <dbReference type="ChEBI" id="CHEBI:78442"/>
        <dbReference type="ChEBI" id="CHEBI:78534"/>
        <dbReference type="ChEBI" id="CHEBI:456215"/>
        <dbReference type="EC" id="6.1.1.3"/>
    </reaction>
</comment>
<evidence type="ECO:0000256" key="7">
    <source>
        <dbReference type="ARBA" id="ARBA00022833"/>
    </source>
</evidence>
<comment type="subcellular location">
    <subcellularLocation>
        <location evidence="13">Cytoplasm</location>
    </subcellularLocation>
</comment>
<feature type="domain" description="TGS" evidence="15">
    <location>
        <begin position="4"/>
        <end position="65"/>
    </location>
</feature>
<dbReference type="Gene3D" id="3.10.20.30">
    <property type="match status" value="1"/>
</dbReference>
<evidence type="ECO:0000313" key="17">
    <source>
        <dbReference type="Proteomes" id="UP000445696"/>
    </source>
</evidence>
<feature type="binding site" evidence="13">
    <location>
        <position position="517"/>
    </location>
    <ligand>
        <name>Zn(2+)</name>
        <dbReference type="ChEBI" id="CHEBI:29105"/>
        <note>catalytic</note>
    </ligand>
</feature>
<evidence type="ECO:0000259" key="14">
    <source>
        <dbReference type="PROSITE" id="PS50862"/>
    </source>
</evidence>
<evidence type="ECO:0000256" key="8">
    <source>
        <dbReference type="ARBA" id="ARBA00022840"/>
    </source>
</evidence>
<keyword evidence="3 13" id="KW-0820">tRNA-binding</keyword>
<keyword evidence="8 13" id="KW-0067">ATP-binding</keyword>
<dbReference type="RefSeq" id="WP_161340765.1">
    <property type="nucleotide sequence ID" value="NZ_JBHSDG010000003.1"/>
</dbReference>
<dbReference type="InterPro" id="IPR002320">
    <property type="entry name" value="Thr-tRNA-ligase_IIa"/>
</dbReference>
<dbReference type="GO" id="GO:0000049">
    <property type="term" value="F:tRNA binding"/>
    <property type="evidence" value="ECO:0007669"/>
    <property type="project" value="UniProtKB-KW"/>
</dbReference>
<dbReference type="Pfam" id="PF00587">
    <property type="entry name" value="tRNA-synt_2b"/>
    <property type="match status" value="1"/>
</dbReference>
<keyword evidence="7 13" id="KW-0862">Zinc</keyword>
<feature type="region of interest" description="Catalytic" evidence="13">
    <location>
        <begin position="249"/>
        <end position="540"/>
    </location>
</feature>
<gene>
    <name evidence="13 16" type="primary">thrS</name>
    <name evidence="16" type="ORF">GQF03_18445</name>
</gene>
<dbReference type="Gene3D" id="3.30.930.10">
    <property type="entry name" value="Bira Bifunctional Protein, Domain 2"/>
    <property type="match status" value="1"/>
</dbReference>
<evidence type="ECO:0000256" key="4">
    <source>
        <dbReference type="ARBA" id="ARBA00022598"/>
    </source>
</evidence>
<evidence type="ECO:0000256" key="2">
    <source>
        <dbReference type="ARBA" id="ARBA00022490"/>
    </source>
</evidence>
<evidence type="ECO:0000256" key="5">
    <source>
        <dbReference type="ARBA" id="ARBA00022723"/>
    </source>
</evidence>
<dbReference type="PANTHER" id="PTHR11451">
    <property type="entry name" value="THREONINE-TRNA LIGASE"/>
    <property type="match status" value="1"/>
</dbReference>
<evidence type="ECO:0000256" key="6">
    <source>
        <dbReference type="ARBA" id="ARBA00022741"/>
    </source>
</evidence>
<dbReference type="SUPFAM" id="SSF55186">
    <property type="entry name" value="ThrRS/AlaRS common domain"/>
    <property type="match status" value="1"/>
</dbReference>
<dbReference type="FunFam" id="3.40.50.800:FF:000001">
    <property type="entry name" value="Threonine--tRNA ligase"/>
    <property type="match status" value="1"/>
</dbReference>
<keyword evidence="9 13" id="KW-0694">RNA-binding</keyword>
<comment type="cofactor">
    <cofactor evidence="13">
        <name>Zn(2+)</name>
        <dbReference type="ChEBI" id="CHEBI:29105"/>
    </cofactor>
    <text evidence="13">Binds 1 zinc ion per subunit.</text>
</comment>
<dbReference type="Pfam" id="PF07973">
    <property type="entry name" value="tRNA_SAD"/>
    <property type="match status" value="1"/>
</dbReference>
<dbReference type="EMBL" id="WTVA01000015">
    <property type="protein sequence ID" value="MZR24320.1"/>
    <property type="molecule type" value="Genomic_DNA"/>
</dbReference>
<dbReference type="Gene3D" id="3.30.54.20">
    <property type="match status" value="1"/>
</dbReference>
<keyword evidence="10 13" id="KW-0648">Protein biosynthesis</keyword>
<evidence type="ECO:0000256" key="13">
    <source>
        <dbReference type="HAMAP-Rule" id="MF_00184"/>
    </source>
</evidence>
<dbReference type="CDD" id="cd00860">
    <property type="entry name" value="ThrRS_anticodon"/>
    <property type="match status" value="1"/>
</dbReference>
<dbReference type="InterPro" id="IPR012947">
    <property type="entry name" value="tRNA_SAD"/>
</dbReference>
<evidence type="ECO:0000256" key="10">
    <source>
        <dbReference type="ARBA" id="ARBA00022917"/>
    </source>
</evidence>
<dbReference type="InterPro" id="IPR045864">
    <property type="entry name" value="aa-tRNA-synth_II/BPL/LPL"/>
</dbReference>
<organism evidence="16 17">
    <name type="scientific">Sneathiella chungangensis</name>
    <dbReference type="NCBI Taxonomy" id="1418234"/>
    <lineage>
        <taxon>Bacteria</taxon>
        <taxon>Pseudomonadati</taxon>
        <taxon>Pseudomonadota</taxon>
        <taxon>Alphaproteobacteria</taxon>
        <taxon>Sneathiellales</taxon>
        <taxon>Sneathiellaceae</taxon>
        <taxon>Sneathiella</taxon>
    </lineage>
</organism>
<dbReference type="FunFam" id="3.30.980.10:FF:000005">
    <property type="entry name" value="Threonyl-tRNA synthetase, mitochondrial"/>
    <property type="match status" value="1"/>
</dbReference>
<comment type="caution">
    <text evidence="16">The sequence shown here is derived from an EMBL/GenBank/DDBJ whole genome shotgun (WGS) entry which is preliminary data.</text>
</comment>
<dbReference type="InterPro" id="IPR004095">
    <property type="entry name" value="TGS"/>
</dbReference>
<dbReference type="InterPro" id="IPR036621">
    <property type="entry name" value="Anticodon-bd_dom_sf"/>
</dbReference>
<dbReference type="Proteomes" id="UP000445696">
    <property type="component" value="Unassembled WGS sequence"/>
</dbReference>
<feature type="binding site" evidence="13">
    <location>
        <position position="391"/>
    </location>
    <ligand>
        <name>Zn(2+)</name>
        <dbReference type="ChEBI" id="CHEBI:29105"/>
        <note>catalytic</note>
    </ligand>
</feature>
<dbReference type="Gene3D" id="3.30.980.10">
    <property type="entry name" value="Threonyl-trna Synthetase, Chain A, domain 2"/>
    <property type="match status" value="1"/>
</dbReference>
<accession>A0A845MMY4</accession>
<dbReference type="Gene3D" id="3.40.50.800">
    <property type="entry name" value="Anticodon-binding domain"/>
    <property type="match status" value="1"/>
</dbReference>
<dbReference type="PANTHER" id="PTHR11451:SF44">
    <property type="entry name" value="THREONINE--TRNA LIGASE, CHLOROPLASTIC_MITOCHONDRIAL 2"/>
    <property type="match status" value="1"/>
</dbReference>
<dbReference type="PROSITE" id="PS50862">
    <property type="entry name" value="AA_TRNA_LIGASE_II"/>
    <property type="match status" value="1"/>
</dbReference>
<dbReference type="InterPro" id="IPR006195">
    <property type="entry name" value="aa-tRNA-synth_II"/>
</dbReference>
<keyword evidence="5 13" id="KW-0479">Metal-binding</keyword>
<keyword evidence="4 13" id="KW-0436">Ligase</keyword>
<dbReference type="GO" id="GO:0005737">
    <property type="term" value="C:cytoplasm"/>
    <property type="evidence" value="ECO:0007669"/>
    <property type="project" value="UniProtKB-SubCell"/>
</dbReference>
<dbReference type="GO" id="GO:0046872">
    <property type="term" value="F:metal ion binding"/>
    <property type="evidence" value="ECO:0007669"/>
    <property type="project" value="UniProtKB-KW"/>
</dbReference>
<reference evidence="16 17" key="1">
    <citation type="journal article" date="2014" name="Int. J. Syst. Evol. Microbiol.">
        <title>Sneathiella chungangensis sp. nov., isolated from a marine sand, and emended description of the genus Sneathiella.</title>
        <authorList>
            <person name="Siamphan C."/>
            <person name="Kim H."/>
            <person name="Lee J.S."/>
            <person name="Kim W."/>
        </authorList>
    </citation>
    <scope>NUCLEOTIDE SEQUENCE [LARGE SCALE GENOMIC DNA]</scope>
    <source>
        <strain evidence="16 17">KCTC 32476</strain>
    </source>
</reference>
<dbReference type="SUPFAM" id="SSF55681">
    <property type="entry name" value="Class II aaRS and biotin synthetases"/>
    <property type="match status" value="1"/>
</dbReference>
<dbReference type="PROSITE" id="PS51880">
    <property type="entry name" value="TGS"/>
    <property type="match status" value="1"/>
</dbReference>
<dbReference type="AlphaFoldDB" id="A0A845MMY4"/>
<evidence type="ECO:0000256" key="1">
    <source>
        <dbReference type="ARBA" id="ARBA00008226"/>
    </source>
</evidence>
<evidence type="ECO:0000256" key="11">
    <source>
        <dbReference type="ARBA" id="ARBA00023146"/>
    </source>
</evidence>
<dbReference type="SUPFAM" id="SSF52954">
    <property type="entry name" value="Class II aaRS ABD-related"/>
    <property type="match status" value="1"/>
</dbReference>